<keyword evidence="4" id="KW-0156">Chromatin regulator</keyword>
<evidence type="ECO:0000313" key="7">
    <source>
        <dbReference type="EMBL" id="KAF2094224.1"/>
    </source>
</evidence>
<dbReference type="EMBL" id="ML978135">
    <property type="protein sequence ID" value="KAF2094224.1"/>
    <property type="molecule type" value="Genomic_DNA"/>
</dbReference>
<dbReference type="InterPro" id="IPR019787">
    <property type="entry name" value="Znf_PHD-finger"/>
</dbReference>
<sequence length="316" mass="34765">MTDFSAIGAHAEIQLGSENAPSPLPTILPNGASIHEGAAQEEVSSTIKCICGFNDDDGNTVFCEECNTWQHIECYYPDQIVPDVHECLDCHPRSLDRKSATERQKQLREQHILGERRVKRPTTKSHKKKTKDSITTNGWPVSDRANSAERPSGSPRDQPPPAKRPKTSHRASASVASLNQLSSAANSRRKLGAGNVAGQSPVKSPPALTPNGYSGDYFSPEFMQLPQKPPYQLAEENSFTTIGVTNDLSAWVQDPDALAEVANGIDHRLVFNRPDRSFAELESIYPKLTHHREEDKSISINGVHPVIEWLTVDSAI</sequence>
<evidence type="ECO:0000256" key="2">
    <source>
        <dbReference type="ARBA" id="ARBA00022771"/>
    </source>
</evidence>
<evidence type="ECO:0000313" key="8">
    <source>
        <dbReference type="Proteomes" id="UP000799772"/>
    </source>
</evidence>
<evidence type="ECO:0000256" key="1">
    <source>
        <dbReference type="ARBA" id="ARBA00022723"/>
    </source>
</evidence>
<dbReference type="SUPFAM" id="SSF57903">
    <property type="entry name" value="FYVE/PHD zinc finger"/>
    <property type="match status" value="1"/>
</dbReference>
<dbReference type="OrthoDB" id="1928087at2759"/>
<dbReference type="GO" id="GO:0034967">
    <property type="term" value="C:Set3 complex"/>
    <property type="evidence" value="ECO:0007669"/>
    <property type="project" value="TreeGrafter"/>
</dbReference>
<evidence type="ECO:0000256" key="4">
    <source>
        <dbReference type="ARBA" id="ARBA00022853"/>
    </source>
</evidence>
<evidence type="ECO:0000256" key="3">
    <source>
        <dbReference type="ARBA" id="ARBA00022833"/>
    </source>
</evidence>
<protein>
    <recommendedName>
        <fullName evidence="6">PHD-type domain-containing protein</fullName>
    </recommendedName>
</protein>
<keyword evidence="8" id="KW-1185">Reference proteome</keyword>
<dbReference type="Gene3D" id="3.30.40.10">
    <property type="entry name" value="Zinc/RING finger domain, C3HC4 (zinc finger)"/>
    <property type="match status" value="1"/>
</dbReference>
<keyword evidence="3" id="KW-0862">Zinc</keyword>
<comment type="caution">
    <text evidence="7">The sequence shown here is derived from an EMBL/GenBank/DDBJ whole genome shotgun (WGS) entry which is preliminary data.</text>
</comment>
<name>A0A9P4M5W5_9PEZI</name>
<feature type="non-terminal residue" evidence="7">
    <location>
        <position position="316"/>
    </location>
</feature>
<proteinExistence type="predicted"/>
<feature type="region of interest" description="Disordered" evidence="5">
    <location>
        <begin position="96"/>
        <end position="183"/>
    </location>
</feature>
<dbReference type="AlphaFoldDB" id="A0A9P4M5W5"/>
<dbReference type="GO" id="GO:0070210">
    <property type="term" value="C:Rpd3L-Expanded complex"/>
    <property type="evidence" value="ECO:0007669"/>
    <property type="project" value="TreeGrafter"/>
</dbReference>
<evidence type="ECO:0000256" key="5">
    <source>
        <dbReference type="SAM" id="MobiDB-lite"/>
    </source>
</evidence>
<evidence type="ECO:0000259" key="6">
    <source>
        <dbReference type="Pfam" id="PF00628"/>
    </source>
</evidence>
<dbReference type="InterPro" id="IPR013083">
    <property type="entry name" value="Znf_RING/FYVE/PHD"/>
</dbReference>
<feature type="compositionally biased region" description="Basic residues" evidence="5">
    <location>
        <begin position="117"/>
        <end position="130"/>
    </location>
</feature>
<feature type="compositionally biased region" description="Basic and acidic residues" evidence="5">
    <location>
        <begin position="96"/>
        <end position="116"/>
    </location>
</feature>
<feature type="compositionally biased region" description="Low complexity" evidence="5">
    <location>
        <begin position="171"/>
        <end position="183"/>
    </location>
</feature>
<keyword evidence="1" id="KW-0479">Metal-binding</keyword>
<feature type="domain" description="PHD-type" evidence="6">
    <location>
        <begin position="49"/>
        <end position="87"/>
    </location>
</feature>
<dbReference type="PANTHER" id="PTHR46462:SF3">
    <property type="entry name" value="UPSET, ISOFORM A"/>
    <property type="match status" value="1"/>
</dbReference>
<gene>
    <name evidence="7" type="ORF">NA57DRAFT_18911</name>
</gene>
<dbReference type="PANTHER" id="PTHR46462">
    <property type="entry name" value="UPSET, ISOFORM A"/>
    <property type="match status" value="1"/>
</dbReference>
<dbReference type="InterPro" id="IPR011011">
    <property type="entry name" value="Znf_FYVE_PHD"/>
</dbReference>
<accession>A0A9P4M5W5</accession>
<organism evidence="7 8">
    <name type="scientific">Rhizodiscina lignyota</name>
    <dbReference type="NCBI Taxonomy" id="1504668"/>
    <lineage>
        <taxon>Eukaryota</taxon>
        <taxon>Fungi</taxon>
        <taxon>Dikarya</taxon>
        <taxon>Ascomycota</taxon>
        <taxon>Pezizomycotina</taxon>
        <taxon>Dothideomycetes</taxon>
        <taxon>Pleosporomycetidae</taxon>
        <taxon>Aulographales</taxon>
        <taxon>Rhizodiscinaceae</taxon>
        <taxon>Rhizodiscina</taxon>
    </lineage>
</organism>
<dbReference type="GO" id="GO:0006325">
    <property type="term" value="P:chromatin organization"/>
    <property type="evidence" value="ECO:0007669"/>
    <property type="project" value="UniProtKB-KW"/>
</dbReference>
<dbReference type="Proteomes" id="UP000799772">
    <property type="component" value="Unassembled WGS sequence"/>
</dbReference>
<keyword evidence="2" id="KW-0863">Zinc-finger</keyword>
<dbReference type="GO" id="GO:0006355">
    <property type="term" value="P:regulation of DNA-templated transcription"/>
    <property type="evidence" value="ECO:0007669"/>
    <property type="project" value="TreeGrafter"/>
</dbReference>
<dbReference type="GO" id="GO:0008270">
    <property type="term" value="F:zinc ion binding"/>
    <property type="evidence" value="ECO:0007669"/>
    <property type="project" value="UniProtKB-KW"/>
</dbReference>
<dbReference type="Pfam" id="PF00628">
    <property type="entry name" value="PHD"/>
    <property type="match status" value="1"/>
</dbReference>
<reference evidence="7" key="1">
    <citation type="journal article" date="2020" name="Stud. Mycol.">
        <title>101 Dothideomycetes genomes: a test case for predicting lifestyles and emergence of pathogens.</title>
        <authorList>
            <person name="Haridas S."/>
            <person name="Albert R."/>
            <person name="Binder M."/>
            <person name="Bloem J."/>
            <person name="Labutti K."/>
            <person name="Salamov A."/>
            <person name="Andreopoulos B."/>
            <person name="Baker S."/>
            <person name="Barry K."/>
            <person name="Bills G."/>
            <person name="Bluhm B."/>
            <person name="Cannon C."/>
            <person name="Castanera R."/>
            <person name="Culley D."/>
            <person name="Daum C."/>
            <person name="Ezra D."/>
            <person name="Gonzalez J."/>
            <person name="Henrissat B."/>
            <person name="Kuo A."/>
            <person name="Liang C."/>
            <person name="Lipzen A."/>
            <person name="Lutzoni F."/>
            <person name="Magnuson J."/>
            <person name="Mondo S."/>
            <person name="Nolan M."/>
            <person name="Ohm R."/>
            <person name="Pangilinan J."/>
            <person name="Park H.-J."/>
            <person name="Ramirez L."/>
            <person name="Alfaro M."/>
            <person name="Sun H."/>
            <person name="Tritt A."/>
            <person name="Yoshinaga Y."/>
            <person name="Zwiers L.-H."/>
            <person name="Turgeon B."/>
            <person name="Goodwin S."/>
            <person name="Spatafora J."/>
            <person name="Crous P."/>
            <person name="Grigoriev I."/>
        </authorList>
    </citation>
    <scope>NUCLEOTIDE SEQUENCE</scope>
    <source>
        <strain evidence="7">CBS 133067</strain>
    </source>
</reference>